<dbReference type="Proteomes" id="UP000237347">
    <property type="component" value="Unassembled WGS sequence"/>
</dbReference>
<dbReference type="InterPro" id="IPR002156">
    <property type="entry name" value="RNaseH_domain"/>
</dbReference>
<dbReference type="InterPro" id="IPR044730">
    <property type="entry name" value="RNase_H-like_dom_plant"/>
</dbReference>
<feature type="domain" description="RNase H type-1" evidence="2">
    <location>
        <begin position="91"/>
        <end position="159"/>
    </location>
</feature>
<sequence length="222" mass="23881">MLWASLETRQTLLSRDVMGDGLTDGVGQDGVKKNGKDKPKSGYTQSIIRNQAKGKGDFKVGSPKEGTSSGPSILVAPMHWTRPPDGLYKVNFDAALFEVSGCASIGVAKRDSSGVIIGALSQKILHPHSMELAEALAAHRAVIFAQELSIANILVEGDFLKRVVREQDFTMPLNSSQESSSYVQRLWQATPPLINAISHLVVGLNGDVAITTTVKQFESSSF</sequence>
<evidence type="ECO:0000313" key="4">
    <source>
        <dbReference type="Proteomes" id="UP000237347"/>
    </source>
</evidence>
<protein>
    <recommendedName>
        <fullName evidence="2">RNase H type-1 domain-containing protein</fullName>
    </recommendedName>
</protein>
<dbReference type="EMBL" id="PKMF04000297">
    <property type="protein sequence ID" value="KAK7838853.1"/>
    <property type="molecule type" value="Genomic_DNA"/>
</dbReference>
<evidence type="ECO:0000256" key="1">
    <source>
        <dbReference type="SAM" id="MobiDB-lite"/>
    </source>
</evidence>
<dbReference type="CDD" id="cd06222">
    <property type="entry name" value="RNase_H_like"/>
    <property type="match status" value="1"/>
</dbReference>
<comment type="caution">
    <text evidence="3">The sequence shown here is derived from an EMBL/GenBank/DDBJ whole genome shotgun (WGS) entry which is preliminary data.</text>
</comment>
<feature type="compositionally biased region" description="Basic and acidic residues" evidence="1">
    <location>
        <begin position="30"/>
        <end position="40"/>
    </location>
</feature>
<dbReference type="AlphaFoldDB" id="A0AAW0KJN4"/>
<dbReference type="Pfam" id="PF13456">
    <property type="entry name" value="RVT_3"/>
    <property type="match status" value="1"/>
</dbReference>
<dbReference type="GO" id="GO:0004523">
    <property type="term" value="F:RNA-DNA hybrid ribonuclease activity"/>
    <property type="evidence" value="ECO:0007669"/>
    <property type="project" value="InterPro"/>
</dbReference>
<dbReference type="PANTHER" id="PTHR47074">
    <property type="entry name" value="BNAC02G40300D PROTEIN"/>
    <property type="match status" value="1"/>
</dbReference>
<dbReference type="GO" id="GO:0003676">
    <property type="term" value="F:nucleic acid binding"/>
    <property type="evidence" value="ECO:0007669"/>
    <property type="project" value="InterPro"/>
</dbReference>
<evidence type="ECO:0000313" key="3">
    <source>
        <dbReference type="EMBL" id="KAK7838853.1"/>
    </source>
</evidence>
<feature type="region of interest" description="Disordered" evidence="1">
    <location>
        <begin position="23"/>
        <end position="42"/>
    </location>
</feature>
<name>A0AAW0KJN4_QUESU</name>
<gene>
    <name evidence="3" type="ORF">CFP56_019023</name>
</gene>
<organism evidence="3 4">
    <name type="scientific">Quercus suber</name>
    <name type="common">Cork oak</name>
    <dbReference type="NCBI Taxonomy" id="58331"/>
    <lineage>
        <taxon>Eukaryota</taxon>
        <taxon>Viridiplantae</taxon>
        <taxon>Streptophyta</taxon>
        <taxon>Embryophyta</taxon>
        <taxon>Tracheophyta</taxon>
        <taxon>Spermatophyta</taxon>
        <taxon>Magnoliopsida</taxon>
        <taxon>eudicotyledons</taxon>
        <taxon>Gunneridae</taxon>
        <taxon>Pentapetalae</taxon>
        <taxon>rosids</taxon>
        <taxon>fabids</taxon>
        <taxon>Fagales</taxon>
        <taxon>Fagaceae</taxon>
        <taxon>Quercus</taxon>
    </lineage>
</organism>
<evidence type="ECO:0000259" key="2">
    <source>
        <dbReference type="Pfam" id="PF13456"/>
    </source>
</evidence>
<dbReference type="InterPro" id="IPR052929">
    <property type="entry name" value="RNase_H-like_EbsB-rel"/>
</dbReference>
<dbReference type="PANTHER" id="PTHR47074:SF48">
    <property type="entry name" value="POLYNUCLEOTIDYL TRANSFERASE, RIBONUCLEASE H-LIKE SUPERFAMILY PROTEIN"/>
    <property type="match status" value="1"/>
</dbReference>
<accession>A0AAW0KJN4</accession>
<proteinExistence type="predicted"/>
<keyword evidence="4" id="KW-1185">Reference proteome</keyword>
<reference evidence="3 4" key="1">
    <citation type="journal article" date="2018" name="Sci. Data">
        <title>The draft genome sequence of cork oak.</title>
        <authorList>
            <person name="Ramos A.M."/>
            <person name="Usie A."/>
            <person name="Barbosa P."/>
            <person name="Barros P.M."/>
            <person name="Capote T."/>
            <person name="Chaves I."/>
            <person name="Simoes F."/>
            <person name="Abreu I."/>
            <person name="Carrasquinho I."/>
            <person name="Faro C."/>
            <person name="Guimaraes J.B."/>
            <person name="Mendonca D."/>
            <person name="Nobrega F."/>
            <person name="Rodrigues L."/>
            <person name="Saibo N.J.M."/>
            <person name="Varela M.C."/>
            <person name="Egas C."/>
            <person name="Matos J."/>
            <person name="Miguel C.M."/>
            <person name="Oliveira M.M."/>
            <person name="Ricardo C.P."/>
            <person name="Goncalves S."/>
        </authorList>
    </citation>
    <scope>NUCLEOTIDE SEQUENCE [LARGE SCALE GENOMIC DNA]</scope>
    <source>
        <strain evidence="4">cv. HL8</strain>
    </source>
</reference>